<gene>
    <name evidence="4" type="ORF">Rhe02_48680</name>
</gene>
<dbReference type="Proteomes" id="UP000612899">
    <property type="component" value="Unassembled WGS sequence"/>
</dbReference>
<feature type="signal peptide" evidence="3">
    <location>
        <begin position="1"/>
        <end position="20"/>
    </location>
</feature>
<keyword evidence="3" id="KW-0732">Signal</keyword>
<evidence type="ECO:0000256" key="1">
    <source>
        <dbReference type="SAM" id="MobiDB-lite"/>
    </source>
</evidence>
<protein>
    <recommendedName>
        <fullName evidence="6">LPXTG cell wall anchor domain-containing protein</fullName>
    </recommendedName>
</protein>
<keyword evidence="2" id="KW-0812">Transmembrane</keyword>
<feature type="region of interest" description="Disordered" evidence="1">
    <location>
        <begin position="24"/>
        <end position="72"/>
    </location>
</feature>
<organism evidence="4 5">
    <name type="scientific">Rhizocola hellebori</name>
    <dbReference type="NCBI Taxonomy" id="1392758"/>
    <lineage>
        <taxon>Bacteria</taxon>
        <taxon>Bacillati</taxon>
        <taxon>Actinomycetota</taxon>
        <taxon>Actinomycetes</taxon>
        <taxon>Micromonosporales</taxon>
        <taxon>Micromonosporaceae</taxon>
        <taxon>Rhizocola</taxon>
    </lineage>
</organism>
<evidence type="ECO:0000313" key="4">
    <source>
        <dbReference type="EMBL" id="GIH06801.1"/>
    </source>
</evidence>
<feature type="transmembrane region" description="Helical" evidence="2">
    <location>
        <begin position="76"/>
        <end position="95"/>
    </location>
</feature>
<feature type="compositionally biased region" description="Low complexity" evidence="1">
    <location>
        <begin position="44"/>
        <end position="53"/>
    </location>
</feature>
<evidence type="ECO:0000256" key="2">
    <source>
        <dbReference type="SAM" id="Phobius"/>
    </source>
</evidence>
<feature type="chain" id="PRO_5038645997" description="LPXTG cell wall anchor domain-containing protein" evidence="3">
    <location>
        <begin position="21"/>
        <end position="104"/>
    </location>
</feature>
<comment type="caution">
    <text evidence="4">The sequence shown here is derived from an EMBL/GenBank/DDBJ whole genome shotgun (WGS) entry which is preliminary data.</text>
</comment>
<reference evidence="4" key="1">
    <citation type="submission" date="2021-01" db="EMBL/GenBank/DDBJ databases">
        <title>Whole genome shotgun sequence of Rhizocola hellebori NBRC 109834.</title>
        <authorList>
            <person name="Komaki H."/>
            <person name="Tamura T."/>
        </authorList>
    </citation>
    <scope>NUCLEOTIDE SEQUENCE</scope>
    <source>
        <strain evidence="4">NBRC 109834</strain>
    </source>
</reference>
<evidence type="ECO:0000313" key="5">
    <source>
        <dbReference type="Proteomes" id="UP000612899"/>
    </source>
</evidence>
<sequence length="104" mass="10115">MRVGRIIVVTAIVALSSAFAGSAAQAMRPWPSPSTNGGTGGGPANNWTKTTAPPTTPPAPLPSGGADTGGGGSNGVAFAGIGALAVAGGAGIVLFRNRRRDEFV</sequence>
<dbReference type="RefSeq" id="WP_203910610.1">
    <property type="nucleotide sequence ID" value="NZ_BONY01000030.1"/>
</dbReference>
<keyword evidence="5" id="KW-1185">Reference proteome</keyword>
<evidence type="ECO:0000256" key="3">
    <source>
        <dbReference type="SAM" id="SignalP"/>
    </source>
</evidence>
<keyword evidence="2" id="KW-0472">Membrane</keyword>
<keyword evidence="2" id="KW-1133">Transmembrane helix</keyword>
<dbReference type="AlphaFoldDB" id="A0A8J3QC67"/>
<dbReference type="EMBL" id="BONY01000030">
    <property type="protein sequence ID" value="GIH06801.1"/>
    <property type="molecule type" value="Genomic_DNA"/>
</dbReference>
<dbReference type="NCBIfam" id="TIGR01167">
    <property type="entry name" value="LPXTG_anchor"/>
    <property type="match status" value="1"/>
</dbReference>
<name>A0A8J3QC67_9ACTN</name>
<accession>A0A8J3QC67</accession>
<proteinExistence type="predicted"/>
<evidence type="ECO:0008006" key="6">
    <source>
        <dbReference type="Google" id="ProtNLM"/>
    </source>
</evidence>